<name>A0AAV5N2Q0_9GAMM</name>
<dbReference type="InterPro" id="IPR054191">
    <property type="entry name" value="DUF6896"/>
</dbReference>
<evidence type="ECO:0000259" key="1">
    <source>
        <dbReference type="Pfam" id="PF21837"/>
    </source>
</evidence>
<sequence>MARTTETLRISAIADIPTAEAIKKIPREKTLRLVFEDTVKEQRETVGQALKNDLDGFWVGVHMIEPEINVAKLITEQEVERHQDFFEACARDYRNLATELIFALAQQLNVRIEENYPLLTFNPFKAGRKHKGVMGEWRYFFHGYHCAFDNPKTGQCIEVPLVFGLEFGDLDPYFFTRFIKSTKAYRPLPVELYEDYRDGVRVNQKMLALGKFERIEAAMPNHFGIAVAGREKIDVESFQTSNKAKPKRRFGFAGLLKRLPKS</sequence>
<dbReference type="EMBL" id="BRLH01000002">
    <property type="protein sequence ID" value="GKX55289.1"/>
    <property type="molecule type" value="Genomic_DNA"/>
</dbReference>
<dbReference type="Proteomes" id="UP001058124">
    <property type="component" value="Unassembled WGS sequence"/>
</dbReference>
<gene>
    <name evidence="2" type="ORF">SOASR030_14010</name>
</gene>
<dbReference type="RefSeq" id="WP_027274211.1">
    <property type="nucleotide sequence ID" value="NZ_BRLH01000002.1"/>
</dbReference>
<evidence type="ECO:0000313" key="3">
    <source>
        <dbReference type="Proteomes" id="UP001058124"/>
    </source>
</evidence>
<reference evidence="2" key="1">
    <citation type="submission" date="2022-06" db="EMBL/GenBank/DDBJ databases">
        <title>Draft genome sequences of Leminorella grimontii str. JCM5902.</title>
        <authorList>
            <person name="Wakabayashi Y."/>
            <person name="Kojima K."/>
        </authorList>
    </citation>
    <scope>NUCLEOTIDE SEQUENCE</scope>
    <source>
        <strain evidence="2">JCM 5902</strain>
    </source>
</reference>
<feature type="domain" description="DUF6896" evidence="1">
    <location>
        <begin position="86"/>
        <end position="187"/>
    </location>
</feature>
<organism evidence="2 3">
    <name type="scientific">Leminorella grimontii</name>
    <dbReference type="NCBI Taxonomy" id="82981"/>
    <lineage>
        <taxon>Bacteria</taxon>
        <taxon>Pseudomonadati</taxon>
        <taxon>Pseudomonadota</taxon>
        <taxon>Gammaproteobacteria</taxon>
        <taxon>Enterobacterales</taxon>
        <taxon>Budviciaceae</taxon>
        <taxon>Leminorella</taxon>
    </lineage>
</organism>
<keyword evidence="3" id="KW-1185">Reference proteome</keyword>
<dbReference type="AlphaFoldDB" id="A0AAV5N2Q0"/>
<evidence type="ECO:0000313" key="2">
    <source>
        <dbReference type="EMBL" id="GKX55289.1"/>
    </source>
</evidence>
<dbReference type="Pfam" id="PF21837">
    <property type="entry name" value="DUF6896"/>
    <property type="match status" value="1"/>
</dbReference>
<comment type="caution">
    <text evidence="2">The sequence shown here is derived from an EMBL/GenBank/DDBJ whole genome shotgun (WGS) entry which is preliminary data.</text>
</comment>
<protein>
    <recommendedName>
        <fullName evidence="1">DUF6896 domain-containing protein</fullName>
    </recommendedName>
</protein>
<accession>A0AAV5N2Q0</accession>
<proteinExistence type="predicted"/>